<dbReference type="CDD" id="cd06173">
    <property type="entry name" value="MFS_MefA_like"/>
    <property type="match status" value="1"/>
</dbReference>
<reference evidence="9 10" key="1">
    <citation type="submission" date="2020-08" db="EMBL/GenBank/DDBJ databases">
        <title>Sequencing the genomes of 1000 actinobacteria strains.</title>
        <authorList>
            <person name="Klenk H.-P."/>
        </authorList>
    </citation>
    <scope>NUCLEOTIDE SEQUENCE [LARGE SCALE GENOMIC DNA]</scope>
    <source>
        <strain evidence="9 10">DSM 23889</strain>
    </source>
</reference>
<evidence type="ECO:0000256" key="2">
    <source>
        <dbReference type="ARBA" id="ARBA00022448"/>
    </source>
</evidence>
<dbReference type="Proteomes" id="UP000552883">
    <property type="component" value="Unassembled WGS sequence"/>
</dbReference>
<protein>
    <submittedName>
        <fullName evidence="9">MFS family permease</fullName>
    </submittedName>
</protein>
<dbReference type="InterPro" id="IPR036259">
    <property type="entry name" value="MFS_trans_sf"/>
</dbReference>
<keyword evidence="4 7" id="KW-0812">Transmembrane</keyword>
<dbReference type="PANTHER" id="PTHR23513">
    <property type="entry name" value="INTEGRAL MEMBRANE EFFLUX PROTEIN-RELATED"/>
    <property type="match status" value="1"/>
</dbReference>
<name>A0A840XPN9_9MICO</name>
<dbReference type="OrthoDB" id="9775268at2"/>
<comment type="caution">
    <text evidence="9">The sequence shown here is derived from an EMBL/GenBank/DDBJ whole genome shotgun (WGS) entry which is preliminary data.</text>
</comment>
<accession>A0A840XPN9</accession>
<evidence type="ECO:0000256" key="5">
    <source>
        <dbReference type="ARBA" id="ARBA00022989"/>
    </source>
</evidence>
<dbReference type="GO" id="GO:0005886">
    <property type="term" value="C:plasma membrane"/>
    <property type="evidence" value="ECO:0007669"/>
    <property type="project" value="UniProtKB-SubCell"/>
</dbReference>
<organism evidence="9 10">
    <name type="scientific">Microcella frigidaquae</name>
    <dbReference type="NCBI Taxonomy" id="424758"/>
    <lineage>
        <taxon>Bacteria</taxon>
        <taxon>Bacillati</taxon>
        <taxon>Actinomycetota</taxon>
        <taxon>Actinomycetes</taxon>
        <taxon>Micrococcales</taxon>
        <taxon>Microbacteriaceae</taxon>
        <taxon>Microcella</taxon>
    </lineage>
</organism>
<evidence type="ECO:0000313" key="10">
    <source>
        <dbReference type="Proteomes" id="UP000552883"/>
    </source>
</evidence>
<feature type="transmembrane region" description="Helical" evidence="7">
    <location>
        <begin position="259"/>
        <end position="278"/>
    </location>
</feature>
<feature type="transmembrane region" description="Helical" evidence="7">
    <location>
        <begin position="345"/>
        <end position="367"/>
    </location>
</feature>
<feature type="transmembrane region" description="Helical" evidence="7">
    <location>
        <begin position="373"/>
        <end position="395"/>
    </location>
</feature>
<dbReference type="InterPro" id="IPR020846">
    <property type="entry name" value="MFS_dom"/>
</dbReference>
<dbReference type="AlphaFoldDB" id="A0A840XPN9"/>
<feature type="transmembrane region" description="Helical" evidence="7">
    <location>
        <begin position="12"/>
        <end position="29"/>
    </location>
</feature>
<evidence type="ECO:0000256" key="4">
    <source>
        <dbReference type="ARBA" id="ARBA00022692"/>
    </source>
</evidence>
<keyword evidence="6 7" id="KW-0472">Membrane</keyword>
<keyword evidence="5 7" id="KW-1133">Transmembrane helix</keyword>
<dbReference type="Gene3D" id="1.20.1250.20">
    <property type="entry name" value="MFS general substrate transporter like domains"/>
    <property type="match status" value="2"/>
</dbReference>
<dbReference type="GO" id="GO:0022857">
    <property type="term" value="F:transmembrane transporter activity"/>
    <property type="evidence" value="ECO:0007669"/>
    <property type="project" value="InterPro"/>
</dbReference>
<feature type="transmembrane region" description="Helical" evidence="7">
    <location>
        <begin position="223"/>
        <end position="247"/>
    </location>
</feature>
<evidence type="ECO:0000259" key="8">
    <source>
        <dbReference type="PROSITE" id="PS50850"/>
    </source>
</evidence>
<dbReference type="PANTHER" id="PTHR23513:SF11">
    <property type="entry name" value="STAPHYLOFERRIN A TRANSPORTER"/>
    <property type="match status" value="1"/>
</dbReference>
<dbReference type="Pfam" id="PF05977">
    <property type="entry name" value="MFS_3"/>
    <property type="match status" value="1"/>
</dbReference>
<dbReference type="SUPFAM" id="SSF103473">
    <property type="entry name" value="MFS general substrate transporter"/>
    <property type="match status" value="1"/>
</dbReference>
<feature type="transmembrane region" description="Helical" evidence="7">
    <location>
        <begin position="160"/>
        <end position="192"/>
    </location>
</feature>
<evidence type="ECO:0000256" key="7">
    <source>
        <dbReference type="SAM" id="Phobius"/>
    </source>
</evidence>
<dbReference type="RefSeq" id="WP_153981394.1">
    <property type="nucleotide sequence ID" value="NZ_BAAANZ010000005.1"/>
</dbReference>
<evidence type="ECO:0000256" key="3">
    <source>
        <dbReference type="ARBA" id="ARBA00022475"/>
    </source>
</evidence>
<keyword evidence="3" id="KW-1003">Cell membrane</keyword>
<keyword evidence="2" id="KW-0813">Transport</keyword>
<evidence type="ECO:0000256" key="1">
    <source>
        <dbReference type="ARBA" id="ARBA00004651"/>
    </source>
</evidence>
<keyword evidence="10" id="KW-1185">Reference proteome</keyword>
<dbReference type="EMBL" id="JACHBS010000001">
    <property type="protein sequence ID" value="MBB5617889.1"/>
    <property type="molecule type" value="Genomic_DNA"/>
</dbReference>
<evidence type="ECO:0000256" key="6">
    <source>
        <dbReference type="ARBA" id="ARBA00023136"/>
    </source>
</evidence>
<feature type="domain" description="Major facilitator superfamily (MFS) profile" evidence="8">
    <location>
        <begin position="1"/>
        <end position="399"/>
    </location>
</feature>
<comment type="subcellular location">
    <subcellularLocation>
        <location evidence="1">Cell membrane</location>
        <topology evidence="1">Multi-pass membrane protein</topology>
    </subcellularLocation>
</comment>
<dbReference type="PROSITE" id="PS50850">
    <property type="entry name" value="MFS"/>
    <property type="match status" value="1"/>
</dbReference>
<evidence type="ECO:0000313" key="9">
    <source>
        <dbReference type="EMBL" id="MBB5617889.1"/>
    </source>
</evidence>
<feature type="transmembrane region" description="Helical" evidence="7">
    <location>
        <begin position="285"/>
        <end position="305"/>
    </location>
</feature>
<sequence>MNAMFRSLAGINYRIWFAGALISNVGTWMQRTAQDWFVLTELTDNDAAAVGVTMALQFGPALLIGPFAGVIADRMPGRRLLALTQLAQALLALALGLIIVLGIAELWMVYLLALGLGIATAVDAPARQTFVGELVGTADLPNAVALNSASFNTARLIGPAVAGFLTVLVGAGWVILLNVLTFGAMLATLALLRADELHPMSKAARGRGQLRAGIRYVARRADLVVVFTMVFLVGTFGFNFAIFTATMARVEFGRDAADFGLLSSILAIGSVTGALLSARRERPRLRVIVLAALGFAGSMVVAALMPTFELFGLALIGVGYFALTMITSANAYVQTTTRASIRGRVMALYLTIFMGGTPVGAPLLGLVANELGARWAMGVGALAGLLAAIVAVLWMRSTRNLRIRRHPADARWWHLAVRYDGDDHEAAQAADPANRFRDLETATTEIAIVEAEARKG</sequence>
<dbReference type="InterPro" id="IPR010290">
    <property type="entry name" value="TM_effector"/>
</dbReference>
<proteinExistence type="predicted"/>
<feature type="transmembrane region" description="Helical" evidence="7">
    <location>
        <begin position="49"/>
        <end position="68"/>
    </location>
</feature>
<feature type="transmembrane region" description="Helical" evidence="7">
    <location>
        <begin position="80"/>
        <end position="104"/>
    </location>
</feature>
<feature type="transmembrane region" description="Helical" evidence="7">
    <location>
        <begin position="311"/>
        <end position="333"/>
    </location>
</feature>
<gene>
    <name evidence="9" type="ORF">BJ959_001385</name>
</gene>